<feature type="disulfide bond" evidence="2">
    <location>
        <begin position="55"/>
        <end position="116"/>
    </location>
</feature>
<dbReference type="Proteomes" id="UP001497623">
    <property type="component" value="Unassembled WGS sequence"/>
</dbReference>
<dbReference type="SUPFAM" id="SSF49854">
    <property type="entry name" value="Spermadhesin, CUB domain"/>
    <property type="match status" value="1"/>
</dbReference>
<keyword evidence="4" id="KW-1133">Transmembrane helix</keyword>
<dbReference type="InterPro" id="IPR035914">
    <property type="entry name" value="Sperma_CUB_dom_sf"/>
</dbReference>
<keyword evidence="4" id="KW-0472">Membrane</keyword>
<evidence type="ECO:0000259" key="6">
    <source>
        <dbReference type="PROSITE" id="PS50287"/>
    </source>
</evidence>
<gene>
    <name evidence="7" type="ORF">MNOR_LOCUS3640</name>
</gene>
<evidence type="ECO:0000256" key="4">
    <source>
        <dbReference type="SAM" id="Phobius"/>
    </source>
</evidence>
<comment type="caution">
    <text evidence="7">The sequence shown here is derived from an EMBL/GenBank/DDBJ whole genome shotgun (WGS) entry which is preliminary data.</text>
</comment>
<dbReference type="PROSITE" id="PS50287">
    <property type="entry name" value="SRCR_2"/>
    <property type="match status" value="1"/>
</dbReference>
<accession>A0AAV2PUE6</accession>
<feature type="transmembrane region" description="Helical" evidence="4">
    <location>
        <begin position="262"/>
        <end position="285"/>
    </location>
</feature>
<evidence type="ECO:0000313" key="7">
    <source>
        <dbReference type="EMBL" id="CAL4063785.1"/>
    </source>
</evidence>
<proteinExistence type="predicted"/>
<dbReference type="GO" id="GO:0016020">
    <property type="term" value="C:membrane"/>
    <property type="evidence" value="ECO:0007669"/>
    <property type="project" value="InterPro"/>
</dbReference>
<dbReference type="PROSITE" id="PS01180">
    <property type="entry name" value="CUB"/>
    <property type="match status" value="1"/>
</dbReference>
<feature type="domain" description="CUB" evidence="5">
    <location>
        <begin position="108"/>
        <end position="243"/>
    </location>
</feature>
<protein>
    <submittedName>
        <fullName evidence="7">Uncharacterized protein</fullName>
    </submittedName>
</protein>
<evidence type="ECO:0000313" key="8">
    <source>
        <dbReference type="Proteomes" id="UP001497623"/>
    </source>
</evidence>
<dbReference type="InterPro" id="IPR000859">
    <property type="entry name" value="CUB_dom"/>
</dbReference>
<organism evidence="7 8">
    <name type="scientific">Meganyctiphanes norvegica</name>
    <name type="common">Northern krill</name>
    <name type="synonym">Thysanopoda norvegica</name>
    <dbReference type="NCBI Taxonomy" id="48144"/>
    <lineage>
        <taxon>Eukaryota</taxon>
        <taxon>Metazoa</taxon>
        <taxon>Ecdysozoa</taxon>
        <taxon>Arthropoda</taxon>
        <taxon>Crustacea</taxon>
        <taxon>Multicrustacea</taxon>
        <taxon>Malacostraca</taxon>
        <taxon>Eumalacostraca</taxon>
        <taxon>Eucarida</taxon>
        <taxon>Euphausiacea</taxon>
        <taxon>Euphausiidae</taxon>
        <taxon>Meganyctiphanes</taxon>
    </lineage>
</organism>
<name>A0AAV2PUE6_MEGNR</name>
<reference evidence="7 8" key="1">
    <citation type="submission" date="2024-05" db="EMBL/GenBank/DDBJ databases">
        <authorList>
            <person name="Wallberg A."/>
        </authorList>
    </citation>
    <scope>NUCLEOTIDE SEQUENCE [LARGE SCALE GENOMIC DNA]</scope>
</reference>
<dbReference type="Gene3D" id="2.60.120.290">
    <property type="entry name" value="Spermadhesin, CUB domain"/>
    <property type="match status" value="1"/>
</dbReference>
<feature type="compositionally biased region" description="Polar residues" evidence="3">
    <location>
        <begin position="471"/>
        <end position="496"/>
    </location>
</feature>
<dbReference type="Gene3D" id="3.10.250.10">
    <property type="entry name" value="SRCR-like domain"/>
    <property type="match status" value="1"/>
</dbReference>
<evidence type="ECO:0000256" key="1">
    <source>
        <dbReference type="ARBA" id="ARBA00023157"/>
    </source>
</evidence>
<dbReference type="AlphaFoldDB" id="A0AAV2PUE6"/>
<comment type="caution">
    <text evidence="2">Lacks conserved residue(s) required for the propagation of feature annotation.</text>
</comment>
<evidence type="ECO:0000259" key="5">
    <source>
        <dbReference type="PROSITE" id="PS01180"/>
    </source>
</evidence>
<feature type="domain" description="SRCR" evidence="6">
    <location>
        <begin position="8"/>
        <end position="117"/>
    </location>
</feature>
<feature type="region of interest" description="Disordered" evidence="3">
    <location>
        <begin position="307"/>
        <end position="370"/>
    </location>
</feature>
<dbReference type="InterPro" id="IPR036772">
    <property type="entry name" value="SRCR-like_dom_sf"/>
</dbReference>
<feature type="compositionally biased region" description="Polar residues" evidence="3">
    <location>
        <begin position="307"/>
        <end position="327"/>
    </location>
</feature>
<feature type="region of interest" description="Disordered" evidence="3">
    <location>
        <begin position="451"/>
        <end position="502"/>
    </location>
</feature>
<keyword evidence="8" id="KW-1185">Reference proteome</keyword>
<dbReference type="Pfam" id="PF00431">
    <property type="entry name" value="CUB"/>
    <property type="match status" value="1"/>
</dbReference>
<dbReference type="EMBL" id="CAXKWB010001267">
    <property type="protein sequence ID" value="CAL4063785.1"/>
    <property type="molecule type" value="Genomic_DNA"/>
</dbReference>
<feature type="compositionally biased region" description="Basic residues" evidence="3">
    <location>
        <begin position="452"/>
        <end position="467"/>
    </location>
</feature>
<keyword evidence="4" id="KW-0812">Transmembrane</keyword>
<dbReference type="InterPro" id="IPR001190">
    <property type="entry name" value="SRCR"/>
</dbReference>
<evidence type="ECO:0000256" key="2">
    <source>
        <dbReference type="PROSITE-ProRule" id="PRU00196"/>
    </source>
</evidence>
<keyword evidence="1 2" id="KW-1015">Disulfide bond</keyword>
<feature type="compositionally biased region" description="Low complexity" evidence="3">
    <location>
        <begin position="356"/>
        <end position="367"/>
    </location>
</feature>
<sequence>MDGHSIVYDIHDGALCYPYEEQEKRGRHRLLSHHDWGLGIQATETVITKAAKVMCRQLGYTHLNSAYKVLYPGNHEAKFVRTSWNASCFGFEPLLQHCVINEFEPSDCSYILAIDCDICYEKKELKLGETEIIKSPGYPKKDLYPDDAICRWHLKADSISIFKASFEYFSLPRPDKNGICNRGALSFELYGSLNTSTPVLSFCGQKEVKTFNIAAKELVIRFTSGLFHPRPFKPGFLFNITLLEHSTSSGIPLPYKLDFGEIAAIVLGAVLLIAVVVLSCMVHRFHNSTRYARNRIQMEERVAIRQQTTIRRSGTWDTSSECDSSNPPSVPPRGTTVPPHGTKSLSPRPPSTPRFSARSSQGSRSQSPVVFAQRCSTLKRRPNLSLSLWNVKGPPIYHPNVVQMAAHDKSVSEPSLLVPPQVEFSEGRLKRISQFFSPNWLHSTNTLDVNKRQRLSSHSSHRSRIRRMTSLASASSSRNGYNRLENSTSSNLQIHPQTDDPDVVFFSPAAKKKSMF</sequence>
<feature type="disulfide bond" evidence="2">
    <location>
        <begin position="88"/>
        <end position="98"/>
    </location>
</feature>
<dbReference type="SUPFAM" id="SSF56487">
    <property type="entry name" value="SRCR-like"/>
    <property type="match status" value="1"/>
</dbReference>
<evidence type="ECO:0000256" key="3">
    <source>
        <dbReference type="SAM" id="MobiDB-lite"/>
    </source>
</evidence>
<dbReference type="CDD" id="cd00041">
    <property type="entry name" value="CUB"/>
    <property type="match status" value="1"/>
</dbReference>